<dbReference type="RefSeq" id="WP_220229412.1">
    <property type="nucleotide sequence ID" value="NZ_JAICBX010000003.1"/>
</dbReference>
<dbReference type="InterPro" id="IPR008040">
    <property type="entry name" value="Hydant_A_N"/>
</dbReference>
<evidence type="ECO:0000259" key="2">
    <source>
        <dbReference type="Pfam" id="PF05378"/>
    </source>
</evidence>
<proteinExistence type="predicted"/>
<dbReference type="GO" id="GO:0005829">
    <property type="term" value="C:cytosol"/>
    <property type="evidence" value="ECO:0007669"/>
    <property type="project" value="TreeGrafter"/>
</dbReference>
<comment type="caution">
    <text evidence="4">The sequence shown here is derived from an EMBL/GenBank/DDBJ whole genome shotgun (WGS) entry which is preliminary data.</text>
</comment>
<dbReference type="EMBL" id="JAICBX010000003">
    <property type="protein sequence ID" value="MBW8638674.1"/>
    <property type="molecule type" value="Genomic_DNA"/>
</dbReference>
<protein>
    <submittedName>
        <fullName evidence="4">Hydantoinase/oxoprolinase family protein</fullName>
    </submittedName>
</protein>
<dbReference type="GO" id="GO:0006749">
    <property type="term" value="P:glutathione metabolic process"/>
    <property type="evidence" value="ECO:0007669"/>
    <property type="project" value="TreeGrafter"/>
</dbReference>
<sequence length="693" mass="74280">MTNAARLAVDIGGTFTDLALTRDGRRVTAKVLTTPSAPEQGVLTGVKAILEKAGLAPSDVGIVIHGTTLATNAIIERKGAKTAMIVTDGFRDSIDMAYENRFEQYDIMMDRPAPLVPQAMRFQAAGRIDAQGNEIQPLDEAKIAEICDRLAAEEVRSVAVCFMHPYANMAHEERAREIISARLPDIAITLSGEVCPEIREYDRWSTALANAYIQPVMDTYLRKLSVELEKMGVDCPFFMITSAGGLTEVEMARRFPVRLVESGPAGGAILAAHVAAQSDYEEILSFDMGGTTAKICLIENGQPHYSRTFEVAREYRFLKGSGLPLRIPVIDMVEIGAGGGSIARIDELSRIQIGPDSMGSEPGPASYGRGGTAATVTDANVVLGRLDPETFAGGSIPLLPERAETAVMEHIGAQLELDPLNAAIGISEVVEENMANASRVHAVELGRNLGGRTMIAFGGAAPLHAARLADKLGIRRVVVPASAGVGSAVGFLLAPIAYEINQSRFVTLDDTFDNEAINALRKDMYAKALEVVSAGAGDQPLIETWTADMRYVGQGHEVTVDIPATPFEAEDHKALHDLFVSYYTSTFGRSIPGLVSEITGWSLRLATQAPAPEKARHEKNGKTVCPAGARRMVDAATGDMIEAPVYHRAELEPGVTLAGPCIITEEETTTIVTSRFDAGVNSLGHIVLDWNEA</sequence>
<name>A0AAE2ZKT0_9HYPH</name>
<evidence type="ECO:0000313" key="4">
    <source>
        <dbReference type="EMBL" id="MBW8638674.1"/>
    </source>
</evidence>
<dbReference type="InterPro" id="IPR049517">
    <property type="entry name" value="ACX-like_C"/>
</dbReference>
<dbReference type="Pfam" id="PF01968">
    <property type="entry name" value="Hydantoinase_A"/>
    <property type="match status" value="1"/>
</dbReference>
<evidence type="ECO:0000313" key="5">
    <source>
        <dbReference type="Proteomes" id="UP001196509"/>
    </source>
</evidence>
<dbReference type="Proteomes" id="UP001196509">
    <property type="component" value="Unassembled WGS sequence"/>
</dbReference>
<dbReference type="SUPFAM" id="SSF53067">
    <property type="entry name" value="Actin-like ATPase domain"/>
    <property type="match status" value="1"/>
</dbReference>
<dbReference type="InterPro" id="IPR043129">
    <property type="entry name" value="ATPase_NBD"/>
</dbReference>
<evidence type="ECO:0000259" key="3">
    <source>
        <dbReference type="Pfam" id="PF19278"/>
    </source>
</evidence>
<gene>
    <name evidence="4" type="ORF">K1W69_15870</name>
</gene>
<dbReference type="GO" id="GO:0017168">
    <property type="term" value="F:5-oxoprolinase (ATP-hydrolyzing) activity"/>
    <property type="evidence" value="ECO:0007669"/>
    <property type="project" value="TreeGrafter"/>
</dbReference>
<keyword evidence="5" id="KW-1185">Reference proteome</keyword>
<reference evidence="4" key="1">
    <citation type="submission" date="2021-08" db="EMBL/GenBank/DDBJ databases">
        <title>Hoeflea bacterium WL0058 sp. nov., isolated from the sediment.</title>
        <authorList>
            <person name="Wang L."/>
            <person name="Zhang D."/>
        </authorList>
    </citation>
    <scope>NUCLEOTIDE SEQUENCE</scope>
    <source>
        <strain evidence="4">WL0058</strain>
    </source>
</reference>
<dbReference type="PANTHER" id="PTHR11365:SF23">
    <property type="entry name" value="HYPOTHETICAL 5-OXOPROLINASE (EUROFUNG)-RELATED"/>
    <property type="match status" value="1"/>
</dbReference>
<dbReference type="Pfam" id="PF19278">
    <property type="entry name" value="Hydant_A_C"/>
    <property type="match status" value="1"/>
</dbReference>
<feature type="domain" description="Hydantoinase A/oxoprolinase" evidence="1">
    <location>
        <begin position="203"/>
        <end position="498"/>
    </location>
</feature>
<dbReference type="InterPro" id="IPR045079">
    <property type="entry name" value="Oxoprolinase-like"/>
</dbReference>
<dbReference type="Pfam" id="PF05378">
    <property type="entry name" value="Hydant_A_N"/>
    <property type="match status" value="1"/>
</dbReference>
<accession>A0AAE2ZKT0</accession>
<organism evidence="4 5">
    <name type="scientific">Flavimaribacter sediminis</name>
    <dbReference type="NCBI Taxonomy" id="2865987"/>
    <lineage>
        <taxon>Bacteria</taxon>
        <taxon>Pseudomonadati</taxon>
        <taxon>Pseudomonadota</taxon>
        <taxon>Alphaproteobacteria</taxon>
        <taxon>Hyphomicrobiales</taxon>
        <taxon>Rhizobiaceae</taxon>
        <taxon>Flavimaribacter</taxon>
    </lineage>
</organism>
<dbReference type="AlphaFoldDB" id="A0AAE2ZKT0"/>
<feature type="domain" description="Acetophenone carboxylase-like C-terminal" evidence="3">
    <location>
        <begin position="530"/>
        <end position="678"/>
    </location>
</feature>
<feature type="domain" description="Hydantoinase/oxoprolinase N-terminal" evidence="2">
    <location>
        <begin position="6"/>
        <end position="181"/>
    </location>
</feature>
<dbReference type="PANTHER" id="PTHR11365">
    <property type="entry name" value="5-OXOPROLINASE RELATED"/>
    <property type="match status" value="1"/>
</dbReference>
<dbReference type="InterPro" id="IPR002821">
    <property type="entry name" value="Hydantoinase_A"/>
</dbReference>
<evidence type="ECO:0000259" key="1">
    <source>
        <dbReference type="Pfam" id="PF01968"/>
    </source>
</evidence>